<feature type="transmembrane region" description="Helical" evidence="6">
    <location>
        <begin position="298"/>
        <end position="317"/>
    </location>
</feature>
<organism evidence="7 8">
    <name type="scientific">Lomentospora prolificans</name>
    <dbReference type="NCBI Taxonomy" id="41688"/>
    <lineage>
        <taxon>Eukaryota</taxon>
        <taxon>Fungi</taxon>
        <taxon>Dikarya</taxon>
        <taxon>Ascomycota</taxon>
        <taxon>Pezizomycotina</taxon>
        <taxon>Sordariomycetes</taxon>
        <taxon>Hypocreomycetidae</taxon>
        <taxon>Microascales</taxon>
        <taxon>Microascaceae</taxon>
        <taxon>Lomentospora</taxon>
    </lineage>
</organism>
<evidence type="ECO:0000256" key="6">
    <source>
        <dbReference type="SAM" id="Phobius"/>
    </source>
</evidence>
<dbReference type="EC" id="4.3.2.9" evidence="1"/>
<keyword evidence="2" id="KW-0456">Lyase</keyword>
<dbReference type="PANTHER" id="PTHR12935">
    <property type="entry name" value="GAMMA-GLUTAMYLCYCLOTRANSFERASE"/>
    <property type="match status" value="1"/>
</dbReference>
<evidence type="ECO:0000313" key="7">
    <source>
        <dbReference type="EMBL" id="PKS06290.1"/>
    </source>
</evidence>
<feature type="region of interest" description="Disordered" evidence="5">
    <location>
        <begin position="206"/>
        <end position="226"/>
    </location>
</feature>
<keyword evidence="6" id="KW-0812">Transmembrane</keyword>
<feature type="active site" description="Proton acceptor" evidence="3">
    <location>
        <position position="160"/>
    </location>
</feature>
<dbReference type="InterPro" id="IPR017939">
    <property type="entry name" value="G-Glutamylcylcotransferase"/>
</dbReference>
<sequence>MASEAKAEAEHALLPVPSGADTPSFSAIPRTAFSRLEQSPAHGSVVNEPDTVLYLAYGSNLCAETFLGRRKISPLSQLNVTCPSLRLTFSIPGLPYVEPCFANTAPREIPKDPLPDPMNPAPVIPPPVEDPDAPPKWEKGLVGVVYEVTKEDYARIIATEGGGSGYQEIVVPCLAIPPRMQVPENPGGVVPKPFLAHTLCMPILPDLPKKPGDETTQRTFDNDIRDGDDDDKKRGWLWWLTKYGRQRPDPDYAEPSLRYLNLIRTGAAEHELPDEYQAYLAALHSYTVTTRRQQLGKFFMSVLWGPAIVLTFSLGSMLGNDKGKVPSWYAAYTTGLFGCVWMSYDWILKPLFGDGERTLERDEERAWWGLRQKEGRIRLPARDDTLC</sequence>
<dbReference type="Proteomes" id="UP000233524">
    <property type="component" value="Unassembled WGS sequence"/>
</dbReference>
<dbReference type="OrthoDB" id="2017317at2759"/>
<evidence type="ECO:0000256" key="5">
    <source>
        <dbReference type="SAM" id="MobiDB-lite"/>
    </source>
</evidence>
<evidence type="ECO:0000313" key="8">
    <source>
        <dbReference type="Proteomes" id="UP000233524"/>
    </source>
</evidence>
<accession>A0A2N3N1I5</accession>
<feature type="binding site" evidence="4">
    <location>
        <begin position="54"/>
        <end position="59"/>
    </location>
    <ligand>
        <name>substrate</name>
    </ligand>
</feature>
<evidence type="ECO:0000256" key="3">
    <source>
        <dbReference type="PIRSR" id="PIRSR617939-1"/>
    </source>
</evidence>
<name>A0A2N3N1I5_9PEZI</name>
<feature type="binding site" evidence="4">
    <location>
        <position position="259"/>
    </location>
    <ligand>
        <name>substrate</name>
    </ligand>
</feature>
<dbReference type="AlphaFoldDB" id="A0A2N3N1I5"/>
<comment type="caution">
    <text evidence="7">The sequence shown here is derived from an EMBL/GenBank/DDBJ whole genome shotgun (WGS) entry which is preliminary data.</text>
</comment>
<gene>
    <name evidence="7" type="ORF">jhhlp_007038</name>
</gene>
<dbReference type="EMBL" id="NLAX01001034">
    <property type="protein sequence ID" value="PKS06290.1"/>
    <property type="molecule type" value="Genomic_DNA"/>
</dbReference>
<evidence type="ECO:0000256" key="1">
    <source>
        <dbReference type="ARBA" id="ARBA00012346"/>
    </source>
</evidence>
<dbReference type="InParanoid" id="A0A2N3N1I5"/>
<evidence type="ECO:0000256" key="2">
    <source>
        <dbReference type="ARBA" id="ARBA00023239"/>
    </source>
</evidence>
<reference evidence="7 8" key="1">
    <citation type="journal article" date="2017" name="G3 (Bethesda)">
        <title>First Draft Genome Sequence of the Pathogenic Fungus Lomentospora prolificans (Formerly Scedosporium prolificans).</title>
        <authorList>
            <person name="Luo R."/>
            <person name="Zimin A."/>
            <person name="Workman R."/>
            <person name="Fan Y."/>
            <person name="Pertea G."/>
            <person name="Grossman N."/>
            <person name="Wear M.P."/>
            <person name="Jia B."/>
            <person name="Miller H."/>
            <person name="Casadevall A."/>
            <person name="Timp W."/>
            <person name="Zhang S.X."/>
            <person name="Salzberg S.L."/>
        </authorList>
    </citation>
    <scope>NUCLEOTIDE SEQUENCE [LARGE SCALE GENOMIC DNA]</scope>
    <source>
        <strain evidence="7 8">JHH-5317</strain>
    </source>
</reference>
<dbReference type="VEuPathDB" id="FungiDB:jhhlp_007038"/>
<feature type="compositionally biased region" description="Basic and acidic residues" evidence="5">
    <location>
        <begin position="207"/>
        <end position="226"/>
    </location>
</feature>
<evidence type="ECO:0000256" key="4">
    <source>
        <dbReference type="PIRSR" id="PIRSR617939-2"/>
    </source>
</evidence>
<keyword evidence="8" id="KW-1185">Reference proteome</keyword>
<protein>
    <recommendedName>
        <fullName evidence="1">gamma-glutamylcyclotransferase</fullName>
        <ecNumber evidence="1">4.3.2.9</ecNumber>
    </recommendedName>
</protein>
<dbReference type="STRING" id="41688.A0A2N3N1I5"/>
<dbReference type="Gene3D" id="3.10.490.10">
    <property type="entry name" value="Gamma-glutamyl cyclotransferase-like"/>
    <property type="match status" value="1"/>
</dbReference>
<feature type="transmembrane region" description="Helical" evidence="6">
    <location>
        <begin position="329"/>
        <end position="348"/>
    </location>
</feature>
<proteinExistence type="predicted"/>
<dbReference type="PANTHER" id="PTHR12935:SF0">
    <property type="entry name" value="GAMMA-GLUTAMYLCYCLOTRANSFERASE"/>
    <property type="match status" value="1"/>
</dbReference>
<keyword evidence="6" id="KW-0472">Membrane</keyword>
<dbReference type="GO" id="GO:0003839">
    <property type="term" value="F:gamma-glutamylcyclotransferase activity"/>
    <property type="evidence" value="ECO:0007669"/>
    <property type="project" value="UniProtKB-EC"/>
</dbReference>
<keyword evidence="6" id="KW-1133">Transmembrane helix</keyword>